<feature type="binding site" evidence="7">
    <location>
        <position position="81"/>
    </location>
    <ligand>
        <name>Zn(2+)</name>
        <dbReference type="ChEBI" id="CHEBI:29105"/>
        <label>1</label>
    </ligand>
</feature>
<keyword evidence="4 7" id="KW-0479">Metal-binding</keyword>
<feature type="binding site" evidence="7">
    <location>
        <position position="481"/>
    </location>
    <ligand>
        <name>Mg(2+)</name>
        <dbReference type="ChEBI" id="CHEBI:18420"/>
    </ligand>
</feature>
<keyword evidence="7" id="KW-0862">Zinc</keyword>
<dbReference type="Gene3D" id="1.10.274.100">
    <property type="entry name" value="RNA polymerase Rpb1, domain 3"/>
    <property type="match status" value="2"/>
</dbReference>
<reference evidence="11" key="1">
    <citation type="journal article" date="2019" name="Int. J. Syst. Evol. Microbiol.">
        <title>The Global Catalogue of Microorganisms (GCM) 10K type strain sequencing project: providing services to taxonomists for standard genome sequencing and annotation.</title>
        <authorList>
            <consortium name="The Broad Institute Genomics Platform"/>
            <consortium name="The Broad Institute Genome Sequencing Center for Infectious Disease"/>
            <person name="Wu L."/>
            <person name="Ma J."/>
        </authorList>
    </citation>
    <scope>NUCLEOTIDE SEQUENCE [LARGE SCALE GENOMIC DNA]</scope>
    <source>
        <strain evidence="11">JCM 3389</strain>
    </source>
</reference>
<dbReference type="InterPro" id="IPR012754">
    <property type="entry name" value="DNA-dir_RpoC_beta_prime_bact"/>
</dbReference>
<feature type="binding site" evidence="7">
    <location>
        <position position="84"/>
    </location>
    <ligand>
        <name>Zn(2+)</name>
        <dbReference type="ChEBI" id="CHEBI:29105"/>
        <label>1</label>
    </ligand>
</feature>
<dbReference type="CDD" id="cd01609">
    <property type="entry name" value="RNAP_beta'_N"/>
    <property type="match status" value="1"/>
</dbReference>
<dbReference type="GO" id="GO:0003899">
    <property type="term" value="F:DNA-directed RNA polymerase activity"/>
    <property type="evidence" value="ECO:0007669"/>
    <property type="project" value="UniProtKB-EC"/>
</dbReference>
<dbReference type="CDD" id="cd02655">
    <property type="entry name" value="RNAP_beta'_C"/>
    <property type="match status" value="1"/>
</dbReference>
<dbReference type="Gene3D" id="2.40.50.100">
    <property type="match status" value="3"/>
</dbReference>
<dbReference type="InterPro" id="IPR007083">
    <property type="entry name" value="RNA_pol_Rpb1_4"/>
</dbReference>
<dbReference type="Proteomes" id="UP001597342">
    <property type="component" value="Unassembled WGS sequence"/>
</dbReference>
<accession>A0ABW4XX23</accession>
<dbReference type="Gene3D" id="1.10.132.30">
    <property type="match status" value="1"/>
</dbReference>
<evidence type="ECO:0000256" key="8">
    <source>
        <dbReference type="RuleBase" id="RU004279"/>
    </source>
</evidence>
<dbReference type="Gene3D" id="2.40.40.20">
    <property type="match status" value="1"/>
</dbReference>
<dbReference type="SMART" id="SM00663">
    <property type="entry name" value="RPOLA_N"/>
    <property type="match status" value="1"/>
</dbReference>
<evidence type="ECO:0000256" key="3">
    <source>
        <dbReference type="ARBA" id="ARBA00022695"/>
    </source>
</evidence>
<feature type="binding site" evidence="7">
    <location>
        <position position="66"/>
    </location>
    <ligand>
        <name>Zn(2+)</name>
        <dbReference type="ChEBI" id="CHEBI:29105"/>
        <label>1</label>
    </ligand>
</feature>
<dbReference type="EMBL" id="JBHUHU010000002">
    <property type="protein sequence ID" value="MFD2099572.1"/>
    <property type="molecule type" value="Genomic_DNA"/>
</dbReference>
<evidence type="ECO:0000256" key="1">
    <source>
        <dbReference type="ARBA" id="ARBA00022478"/>
    </source>
</evidence>
<keyword evidence="7" id="KW-0460">Magnesium</keyword>
<evidence type="ECO:0000256" key="7">
    <source>
        <dbReference type="HAMAP-Rule" id="MF_01322"/>
    </source>
</evidence>
<dbReference type="Pfam" id="PF04997">
    <property type="entry name" value="RNA_pol_Rpb1_1"/>
    <property type="match status" value="1"/>
</dbReference>
<evidence type="ECO:0000256" key="5">
    <source>
        <dbReference type="ARBA" id="ARBA00023163"/>
    </source>
</evidence>
<gene>
    <name evidence="7 10" type="primary">rpoC</name>
    <name evidence="10" type="ORF">ACFSJE_07305</name>
</gene>
<protein>
    <recommendedName>
        <fullName evidence="7">DNA-directed RNA polymerase subunit beta'</fullName>
        <shortName evidence="7">RNAP subunit beta'</shortName>
        <ecNumber evidence="7">2.7.7.6</ecNumber>
    </recommendedName>
    <alternativeName>
        <fullName evidence="7">RNA polymerase subunit beta'</fullName>
    </alternativeName>
    <alternativeName>
        <fullName evidence="7">Transcriptase subunit beta'</fullName>
    </alternativeName>
</protein>
<dbReference type="InterPro" id="IPR045867">
    <property type="entry name" value="DNA-dir_RpoC_beta_prime"/>
</dbReference>
<feature type="binding site" evidence="7">
    <location>
        <position position="477"/>
    </location>
    <ligand>
        <name>Mg(2+)</name>
        <dbReference type="ChEBI" id="CHEBI:18420"/>
    </ligand>
</feature>
<feature type="domain" description="RNA polymerase N-terminal" evidence="9">
    <location>
        <begin position="252"/>
        <end position="531"/>
    </location>
</feature>
<dbReference type="InterPro" id="IPR044893">
    <property type="entry name" value="RNA_pol_Rpb1_clamp_domain"/>
</dbReference>
<dbReference type="Gene3D" id="1.10.150.390">
    <property type="match status" value="1"/>
</dbReference>
<feature type="binding site" evidence="7">
    <location>
        <position position="909"/>
    </location>
    <ligand>
        <name>Zn(2+)</name>
        <dbReference type="ChEBI" id="CHEBI:29105"/>
        <label>2</label>
    </ligand>
</feature>
<dbReference type="EC" id="2.7.7.6" evidence="7"/>
<evidence type="ECO:0000313" key="11">
    <source>
        <dbReference type="Proteomes" id="UP001597342"/>
    </source>
</evidence>
<sequence length="1432" mass="159687">MARIKDNNAPKRFNKISIGLASPESILAESRGEVLKPETINYRTHKPERDGLFCERIFGPVKDYECACGKYKRIRYRGIVCDRCGVEVTEKKVRRDRVGHINLVVPVAHIWYFRSLPNKIGYLLGLPSKKLDMIIYYERYVVIQPGNAKGPEGEEIQKLDFLTEEEYLNILESLPSENQYLEDNDPNKFIAKMGAECLIDLLARIDLEQLSYELRHKANTETSKQRKTEALKRLQVVEALRESQDNRENNPEWMIMKVIPVIPPELRPLVPLDGGRFATSDLNDLYRRVIIRNNRLKRLMEIKAPEVILRNEKRMLQEAVDSLFDNTRKASAVKTESNRPLKSLSDSLKGKQGRFRQNLLGKRVDYSARSVIVVGPEMKLYECGLPKDMAAELYKPFIIRKLIERGIVKTVKSAKKIIDKKEPVVWDILENVLKGHPVLLNRAPTLHRLGIQAFQPKLIEGKAIRLHPLACTAFNADFDGDQMAVHLPLGPEAILEAQLLMLASQNILNPANGSPITVPSQDMVLGLYYMTKEKKSTPEEPVLGEGLTFYSAEEVEIAFNEKKVALNAGIKVRTKDFNEAGELVMKIIETTVGRVLFNTVVPEQAGFINQVLNKKALRNIIGDILAVTDVPTTADFLDKIKSMGYDFAFKGGLSFSLGDIIIPAEKQDMINDANEQVDGIMMNYNMGLITNNERYNQVIDVWTSTNAMLTELAMKRIREDKQGFNSVYMMLDSGARGSKEQIRQLTGMRGLMAKPKKSTAGGGEIIENPILSNFKEGLSILEYFISTHGARKGLADTALKTADAGYLTRRLVDVSQDVIINIEDCGTLRGIEVEALKKNEEVVESLGERILGRVSLHDVYNPMTEELVLKAGQEISEADVRRVESAPIEKVEVRSALTCEAPQGICAKCYGRNLATNKMVQRGEAVGVVAAQSIGEPGTQLTLRTFHVGGIAGNISEDNKLEAKFDGVAEIEDLRVVEGENSEGGKTNIVISRTSEIKVVDAKTGITLSTNNIPYGSQLFVKDGDKISKGTLICQWDPYNGVIVSEFTGQIAYENIEQGVTYQVEIDEQTGFQEKVISESRNKKLIPTLLIKDGKGETLRSYNLPVGSHLMVDDGEKIKEGKILVKIPRKSAKAGDITGGLPRVTELFEARNPSNPAVVSEIDGVVSFGKIKRGNREIIIESKTGEVKKYLVKLSNQILVQENDYVRAGMPLSDGSITPEDILAIKGPSAVQQYLVNEVQEVYRLQGVKINDKHFEVVVRQMMRKVQIQDSGDTTFLENQLVHKDDFINENDEIFGKKVVEESGDSERLKPGQIVTARELRDENSILRREDKTLVTARDAVAATATPILQGITRASLQTKSFISAASFQETTKVLNEAAVSGKVDGLEGLKENVIVGHKIPAGTGMRDYDSIIVGSKEEYDEIMARKEEFKF</sequence>
<evidence type="ECO:0000256" key="4">
    <source>
        <dbReference type="ARBA" id="ARBA00022723"/>
    </source>
</evidence>
<comment type="function">
    <text evidence="7 8">DNA-dependent RNA polymerase catalyzes the transcription of DNA into RNA using the four ribonucleoside triphosphates as substrates.</text>
</comment>
<dbReference type="RefSeq" id="WP_379830322.1">
    <property type="nucleotide sequence ID" value="NZ_JBHUHU010000002.1"/>
</dbReference>
<comment type="catalytic activity">
    <reaction evidence="6 7 8">
        <text>RNA(n) + a ribonucleoside 5'-triphosphate = RNA(n+1) + diphosphate</text>
        <dbReference type="Rhea" id="RHEA:21248"/>
        <dbReference type="Rhea" id="RHEA-COMP:14527"/>
        <dbReference type="Rhea" id="RHEA-COMP:17342"/>
        <dbReference type="ChEBI" id="CHEBI:33019"/>
        <dbReference type="ChEBI" id="CHEBI:61557"/>
        <dbReference type="ChEBI" id="CHEBI:140395"/>
        <dbReference type="EC" id="2.7.7.6"/>
    </reaction>
</comment>
<keyword evidence="1 7" id="KW-0240">DNA-directed RNA polymerase</keyword>
<dbReference type="Pfam" id="PF00623">
    <property type="entry name" value="RNA_pol_Rpb1_2"/>
    <property type="match status" value="1"/>
</dbReference>
<comment type="cofactor">
    <cofactor evidence="7">
        <name>Zn(2+)</name>
        <dbReference type="ChEBI" id="CHEBI:29105"/>
    </cofactor>
    <text evidence="7">Binds 2 Zn(2+) ions per subunit.</text>
</comment>
<feature type="binding site" evidence="7">
    <location>
        <position position="906"/>
    </location>
    <ligand>
        <name>Zn(2+)</name>
        <dbReference type="ChEBI" id="CHEBI:29105"/>
        <label>2</label>
    </ligand>
</feature>
<dbReference type="Gene3D" id="4.10.860.120">
    <property type="entry name" value="RNA polymerase II, clamp domain"/>
    <property type="match status" value="1"/>
</dbReference>
<feature type="binding site" evidence="7">
    <location>
        <position position="825"/>
    </location>
    <ligand>
        <name>Zn(2+)</name>
        <dbReference type="ChEBI" id="CHEBI:29105"/>
        <label>2</label>
    </ligand>
</feature>
<comment type="cofactor">
    <cofactor evidence="7">
        <name>Mg(2+)</name>
        <dbReference type="ChEBI" id="CHEBI:18420"/>
    </cofactor>
    <text evidence="7">Binds 1 Mg(2+) ion per subunit.</text>
</comment>
<dbReference type="PANTHER" id="PTHR19376:SF54">
    <property type="entry name" value="DNA-DIRECTED RNA POLYMERASE SUBUNIT BETA"/>
    <property type="match status" value="1"/>
</dbReference>
<comment type="caution">
    <text evidence="10">The sequence shown here is derived from an EMBL/GenBank/DDBJ whole genome shotgun (WGS) entry which is preliminary data.</text>
</comment>
<dbReference type="Gene3D" id="1.10.40.90">
    <property type="match status" value="1"/>
</dbReference>
<evidence type="ECO:0000313" key="10">
    <source>
        <dbReference type="EMBL" id="MFD2099572.1"/>
    </source>
</evidence>
<dbReference type="Gene3D" id="1.10.1790.20">
    <property type="match status" value="1"/>
</dbReference>
<feature type="binding site" evidence="7">
    <location>
        <position position="479"/>
    </location>
    <ligand>
        <name>Mg(2+)</name>
        <dbReference type="ChEBI" id="CHEBI:18420"/>
    </ligand>
</feature>
<dbReference type="InterPro" id="IPR007080">
    <property type="entry name" value="RNA_pol_Rpb1_1"/>
</dbReference>
<dbReference type="GO" id="GO:0000428">
    <property type="term" value="C:DNA-directed RNA polymerase complex"/>
    <property type="evidence" value="ECO:0007669"/>
    <property type="project" value="UniProtKB-KW"/>
</dbReference>
<keyword evidence="2 7" id="KW-0808">Transferase</keyword>
<keyword evidence="11" id="KW-1185">Reference proteome</keyword>
<evidence type="ECO:0000256" key="2">
    <source>
        <dbReference type="ARBA" id="ARBA00022679"/>
    </source>
</evidence>
<organism evidence="10 11">
    <name type="scientific">Flagellimonas iocasae</name>
    <dbReference type="NCBI Taxonomy" id="2055905"/>
    <lineage>
        <taxon>Bacteria</taxon>
        <taxon>Pseudomonadati</taxon>
        <taxon>Bacteroidota</taxon>
        <taxon>Flavobacteriia</taxon>
        <taxon>Flavobacteriales</taxon>
        <taxon>Flavobacteriaceae</taxon>
        <taxon>Flagellimonas</taxon>
    </lineage>
</organism>
<name>A0ABW4XX23_9FLAO</name>
<dbReference type="NCBIfam" id="TIGR02386">
    <property type="entry name" value="rpoC_TIGR"/>
    <property type="match status" value="1"/>
</dbReference>
<comment type="similarity">
    <text evidence="7 8">Belongs to the RNA polymerase beta' chain family.</text>
</comment>
<dbReference type="HAMAP" id="MF_01322">
    <property type="entry name" value="RNApol_bact_RpoC"/>
    <property type="match status" value="1"/>
</dbReference>
<dbReference type="SUPFAM" id="SSF64484">
    <property type="entry name" value="beta and beta-prime subunits of DNA dependent RNA-polymerase"/>
    <property type="match status" value="1"/>
</dbReference>
<dbReference type="InterPro" id="IPR042102">
    <property type="entry name" value="RNA_pol_Rpb1_3_sf"/>
</dbReference>
<keyword evidence="3 7" id="KW-0548">Nucleotidyltransferase</keyword>
<dbReference type="Pfam" id="PF04998">
    <property type="entry name" value="RNA_pol_Rpb1_5"/>
    <property type="match status" value="1"/>
</dbReference>
<evidence type="ECO:0000256" key="6">
    <source>
        <dbReference type="ARBA" id="ARBA00048552"/>
    </source>
</evidence>
<feature type="binding site" evidence="7">
    <location>
        <position position="68"/>
    </location>
    <ligand>
        <name>Zn(2+)</name>
        <dbReference type="ChEBI" id="CHEBI:29105"/>
        <label>1</label>
    </ligand>
</feature>
<dbReference type="Pfam" id="PF05000">
    <property type="entry name" value="RNA_pol_Rpb1_4"/>
    <property type="match status" value="1"/>
</dbReference>
<dbReference type="PANTHER" id="PTHR19376">
    <property type="entry name" value="DNA-DIRECTED RNA POLYMERASE"/>
    <property type="match status" value="1"/>
</dbReference>
<dbReference type="InterPro" id="IPR000722">
    <property type="entry name" value="RNA_pol_asu"/>
</dbReference>
<evidence type="ECO:0000259" key="9">
    <source>
        <dbReference type="SMART" id="SM00663"/>
    </source>
</evidence>
<dbReference type="InterPro" id="IPR006592">
    <property type="entry name" value="RNA_pol_N"/>
</dbReference>
<proteinExistence type="inferred from homology"/>
<keyword evidence="5 7" id="KW-0804">Transcription</keyword>
<dbReference type="InterPro" id="IPR038120">
    <property type="entry name" value="Rpb1_funnel_sf"/>
</dbReference>
<dbReference type="InterPro" id="IPR007081">
    <property type="entry name" value="RNA_pol_Rpb1_5"/>
</dbReference>
<comment type="subunit">
    <text evidence="7">The RNAP catalytic core consists of 2 alpha, 1 beta, 1 beta' and 1 omega subunit. When a sigma factor is associated with the core the holoenzyme is formed, which can initiate transcription.</text>
</comment>
<dbReference type="InterPro" id="IPR007066">
    <property type="entry name" value="RNA_pol_Rpb1_3"/>
</dbReference>
<feature type="binding site" evidence="7">
    <location>
        <position position="899"/>
    </location>
    <ligand>
        <name>Zn(2+)</name>
        <dbReference type="ChEBI" id="CHEBI:29105"/>
        <label>2</label>
    </ligand>
</feature>
<dbReference type="Pfam" id="PF04983">
    <property type="entry name" value="RNA_pol_Rpb1_3"/>
    <property type="match status" value="1"/>
</dbReference>